<keyword evidence="2" id="KW-1185">Reference proteome</keyword>
<reference evidence="1 2" key="1">
    <citation type="journal article" date="2011" name="Appl. Environ. Microbiol.">
        <title>Methanogenic archaea isolated from Taiwan's Chelungpu fault.</title>
        <authorList>
            <person name="Wu S.Y."/>
            <person name="Lai M.C."/>
        </authorList>
    </citation>
    <scope>NUCLEOTIDE SEQUENCE [LARGE SCALE GENOMIC DNA]</scope>
    <source>
        <strain evidence="1 2">St545Mb</strain>
    </source>
</reference>
<evidence type="ECO:0000313" key="1">
    <source>
        <dbReference type="EMBL" id="MCQ6963570.1"/>
    </source>
</evidence>
<protein>
    <submittedName>
        <fullName evidence="1">Carbonate dehydratase</fullName>
    </submittedName>
</protein>
<evidence type="ECO:0000313" key="2">
    <source>
        <dbReference type="Proteomes" id="UP001206983"/>
    </source>
</evidence>
<dbReference type="InterPro" id="IPR001451">
    <property type="entry name" value="Hexapep"/>
</dbReference>
<dbReference type="PANTHER" id="PTHR43360:SF1">
    <property type="entry name" value="CARBOXYSOME ASSEMBLY PROTEIN CCMM"/>
    <property type="match status" value="1"/>
</dbReference>
<dbReference type="Proteomes" id="UP001206983">
    <property type="component" value="Unassembled WGS sequence"/>
</dbReference>
<accession>A0AAE3HBJ0</accession>
<dbReference type="RefSeq" id="WP_256623464.1">
    <property type="nucleotide sequence ID" value="NZ_JTEO01000006.1"/>
</dbReference>
<dbReference type="Pfam" id="PF00132">
    <property type="entry name" value="Hexapep"/>
    <property type="match status" value="1"/>
</dbReference>
<comment type="caution">
    <text evidence="1">The sequence shown here is derived from an EMBL/GenBank/DDBJ whole genome shotgun (WGS) entry which is preliminary data.</text>
</comment>
<sequence length="181" mass="19142">MLYPNPQNQVPQISEKAWVSETAIIVGNVTIGDNVYIAHNAIIRADEPGSSVSIGDNCNVQDNVIIHSLSNSDVVINSNTSLAHGCIVHGPCILGEGCFVGFGSVVFDCILGSDSIVLHNATVRKVTIPPGKVIPDGMSLTVQESVDSLEGLSPELEKFKQSVIKANVSLVNGYKNLAMEA</sequence>
<name>A0AAE3HBJ0_9EURY</name>
<proteinExistence type="predicted"/>
<dbReference type="AlphaFoldDB" id="A0AAE3HBJ0"/>
<dbReference type="PANTHER" id="PTHR43360">
    <property type="entry name" value="CARBON DIOXIDE CONCENTRATING MECHANISM PROTEIN CCMM"/>
    <property type="match status" value="1"/>
</dbReference>
<dbReference type="Gene3D" id="2.160.10.10">
    <property type="entry name" value="Hexapeptide repeat proteins"/>
    <property type="match status" value="1"/>
</dbReference>
<organism evidence="1 2">
    <name type="scientific">Methanolobus chelungpuianus</name>
    <dbReference type="NCBI Taxonomy" id="502115"/>
    <lineage>
        <taxon>Archaea</taxon>
        <taxon>Methanobacteriati</taxon>
        <taxon>Methanobacteriota</taxon>
        <taxon>Stenosarchaea group</taxon>
        <taxon>Methanomicrobia</taxon>
        <taxon>Methanosarcinales</taxon>
        <taxon>Methanosarcinaceae</taxon>
        <taxon>Methanolobus</taxon>
    </lineage>
</organism>
<dbReference type="EMBL" id="JTEO01000006">
    <property type="protein sequence ID" value="MCQ6963570.1"/>
    <property type="molecule type" value="Genomic_DNA"/>
</dbReference>
<dbReference type="InterPro" id="IPR011004">
    <property type="entry name" value="Trimer_LpxA-like_sf"/>
</dbReference>
<gene>
    <name evidence="1" type="ORF">PV02_10815</name>
</gene>
<dbReference type="SUPFAM" id="SSF51161">
    <property type="entry name" value="Trimeric LpxA-like enzymes"/>
    <property type="match status" value="1"/>
</dbReference>
<dbReference type="InterPro" id="IPR052265">
    <property type="entry name" value="Gamma-CA"/>
</dbReference>